<feature type="transmembrane region" description="Helical" evidence="1">
    <location>
        <begin position="107"/>
        <end position="133"/>
    </location>
</feature>
<gene>
    <name evidence="2" type="ORF">LCGC14_0870210</name>
</gene>
<dbReference type="EMBL" id="LAZR01002686">
    <property type="protein sequence ID" value="KKN26886.1"/>
    <property type="molecule type" value="Genomic_DNA"/>
</dbReference>
<keyword evidence="1" id="KW-1133">Transmembrane helix</keyword>
<feature type="transmembrane region" description="Helical" evidence="1">
    <location>
        <begin position="211"/>
        <end position="228"/>
    </location>
</feature>
<name>A0A0F9RPL4_9ZZZZ</name>
<feature type="transmembrane region" description="Helical" evidence="1">
    <location>
        <begin position="154"/>
        <end position="176"/>
    </location>
</feature>
<keyword evidence="1" id="KW-0812">Transmembrane</keyword>
<organism evidence="2">
    <name type="scientific">marine sediment metagenome</name>
    <dbReference type="NCBI Taxonomy" id="412755"/>
    <lineage>
        <taxon>unclassified sequences</taxon>
        <taxon>metagenomes</taxon>
        <taxon>ecological metagenomes</taxon>
    </lineage>
</organism>
<reference evidence="2" key="1">
    <citation type="journal article" date="2015" name="Nature">
        <title>Complex archaea that bridge the gap between prokaryotes and eukaryotes.</title>
        <authorList>
            <person name="Spang A."/>
            <person name="Saw J.H."/>
            <person name="Jorgensen S.L."/>
            <person name="Zaremba-Niedzwiedzka K."/>
            <person name="Martijn J."/>
            <person name="Lind A.E."/>
            <person name="van Eijk R."/>
            <person name="Schleper C."/>
            <person name="Guy L."/>
            <person name="Ettema T.J."/>
        </authorList>
    </citation>
    <scope>NUCLEOTIDE SEQUENCE</scope>
</reference>
<accession>A0A0F9RPL4</accession>
<keyword evidence="1" id="KW-0472">Membrane</keyword>
<protein>
    <recommendedName>
        <fullName evidence="3">Zinc/iron permease</fullName>
    </recommendedName>
</protein>
<feature type="transmembrane region" description="Helical" evidence="1">
    <location>
        <begin position="33"/>
        <end position="52"/>
    </location>
</feature>
<proteinExistence type="predicted"/>
<dbReference type="AlphaFoldDB" id="A0A0F9RPL4"/>
<evidence type="ECO:0000313" key="2">
    <source>
        <dbReference type="EMBL" id="KKN26886.1"/>
    </source>
</evidence>
<feature type="transmembrane region" description="Helical" evidence="1">
    <location>
        <begin position="64"/>
        <end position="82"/>
    </location>
</feature>
<sequence length="232" mass="23581">MLLTIIVVVVVSGALLAGAAWGIYGRLPKPLEGFIVALAGGALMVSAVLELIEPAMKEAPLWEAFTFVLLGAVVFTGLDYLVKKKWGSGKGGGLLAAITLDGIPENLALGVALIGAGPLQVAALAGSILLSNLPEAAGGAKEMAKSGASKGKIFALWAATAVLLSIAALAGNFFMTEVPKEVLSLIQCFAGGAVVASLATEVFPKAFKEDAYWAGIATSIGLVLALYLDQLA</sequence>
<evidence type="ECO:0008006" key="3">
    <source>
        <dbReference type="Google" id="ProtNLM"/>
    </source>
</evidence>
<evidence type="ECO:0000256" key="1">
    <source>
        <dbReference type="SAM" id="Phobius"/>
    </source>
</evidence>
<comment type="caution">
    <text evidence="2">The sequence shown here is derived from an EMBL/GenBank/DDBJ whole genome shotgun (WGS) entry which is preliminary data.</text>
</comment>